<feature type="domain" description="Macro" evidence="8">
    <location>
        <begin position="27"/>
        <end position="207"/>
    </location>
</feature>
<dbReference type="Pfam" id="PF00644">
    <property type="entry name" value="PARP"/>
    <property type="match status" value="1"/>
</dbReference>
<dbReference type="GO" id="GO:0003714">
    <property type="term" value="F:transcription corepressor activity"/>
    <property type="evidence" value="ECO:0007669"/>
    <property type="project" value="TreeGrafter"/>
</dbReference>
<comment type="subcellular location">
    <subcellularLocation>
        <location evidence="1">Nucleus</location>
    </subcellularLocation>
</comment>
<dbReference type="PROSITE" id="PS51059">
    <property type="entry name" value="PARP_CATALYTIC"/>
    <property type="match status" value="1"/>
</dbReference>
<dbReference type="GO" id="GO:0003950">
    <property type="term" value="F:NAD+ poly-ADP-ribosyltransferase activity"/>
    <property type="evidence" value="ECO:0007669"/>
    <property type="project" value="UniProtKB-UniRule"/>
</dbReference>
<sequence>MAHFDSDSSSSEDLDIDDISVSDLAMSANSDTTDFGSIAVSVVKADICNLQVKVDVVVNTCPGSLDLTSSATSKALLTRGGPTIAQELLGKGPITEGAIVVTSGGNLTCKKIYHTTLKSRRHNHAQGVKTLMNACLTQAESSRYTSIAFPALGTGNLKYPKQVVASAMFGAIEAYNNKHTGTCIRSVFFVIFPTNTDVYSAFTCASKKEDTSPREAKSGTVLGVTIKVNVGSLVEQTADAIMTTTTRALDLNNGNLCKSVLAEGGPGLQTECKAKYPNGLKHGDIAVISAGKLNTCKYVYCGAIPRFDRNEPGIGNPEDLYKQVITSCLQQAAKDGLTSICFPALGTGRLKYPPFHAARYTLTAISAFLSDNPNTSIQTVIIAVHNTSDVVRSTLGAYESELKRLTGRTPSVQSMASMGEAPDRMTPEFCAYMYKANILPPPYWTKFRDDQSIKEWASEQEQTLELVDVDEDEFEAIATIVNQSWRADKHTLGRDAEGLAVLGYTGLDITEIKRVENLTLYEQYANKRQQIFCESGKAGLYPVLEKVPGIKNGQSTIKSLLNGEWADRLYAEVNEEYFLHGTKPENVESVYTQGLDPRLANKAVLGAAVYMAESSTKADQYADARNSRQTTGLTLFLVRACLGNICRVTKCRQMRRPPCTDSTCSVDECTHVERYDSVVEEEQYIFREFVVYDRTQVYPEYVITYDRV</sequence>
<organism evidence="9 10">
    <name type="scientific">Dreissena polymorpha</name>
    <name type="common">Zebra mussel</name>
    <name type="synonym">Mytilus polymorpha</name>
    <dbReference type="NCBI Taxonomy" id="45954"/>
    <lineage>
        <taxon>Eukaryota</taxon>
        <taxon>Metazoa</taxon>
        <taxon>Spiralia</taxon>
        <taxon>Lophotrochozoa</taxon>
        <taxon>Mollusca</taxon>
        <taxon>Bivalvia</taxon>
        <taxon>Autobranchia</taxon>
        <taxon>Heteroconchia</taxon>
        <taxon>Euheterodonta</taxon>
        <taxon>Imparidentia</taxon>
        <taxon>Neoheterodontei</taxon>
        <taxon>Myida</taxon>
        <taxon>Dreissenoidea</taxon>
        <taxon>Dreissenidae</taxon>
        <taxon>Dreissena</taxon>
    </lineage>
</organism>
<gene>
    <name evidence="9" type="ORF">DPMN_108413</name>
</gene>
<protein>
    <recommendedName>
        <fullName evidence="6">Poly [ADP-ribose] polymerase</fullName>
        <shortName evidence="6">PARP</shortName>
        <ecNumber evidence="6">2.4.2.-</ecNumber>
    </recommendedName>
</protein>
<reference evidence="9" key="1">
    <citation type="journal article" date="2019" name="bioRxiv">
        <title>The Genome of the Zebra Mussel, Dreissena polymorpha: A Resource for Invasive Species Research.</title>
        <authorList>
            <person name="McCartney M.A."/>
            <person name="Auch B."/>
            <person name="Kono T."/>
            <person name="Mallez S."/>
            <person name="Zhang Y."/>
            <person name="Obille A."/>
            <person name="Becker A."/>
            <person name="Abrahante J.E."/>
            <person name="Garbe J."/>
            <person name="Badalamenti J.P."/>
            <person name="Herman A."/>
            <person name="Mangelson H."/>
            <person name="Liachko I."/>
            <person name="Sullivan S."/>
            <person name="Sone E.D."/>
            <person name="Koren S."/>
            <person name="Silverstein K.A.T."/>
            <person name="Beckman K.B."/>
            <person name="Gohl D.M."/>
        </authorList>
    </citation>
    <scope>NUCLEOTIDE SEQUENCE</scope>
    <source>
        <strain evidence="9">Duluth1</strain>
        <tissue evidence="9">Whole animal</tissue>
    </source>
</reference>
<dbReference type="Proteomes" id="UP000828390">
    <property type="component" value="Unassembled WGS sequence"/>
</dbReference>
<proteinExistence type="predicted"/>
<keyword evidence="10" id="KW-1185">Reference proteome</keyword>
<evidence type="ECO:0000256" key="3">
    <source>
        <dbReference type="ARBA" id="ARBA00022679"/>
    </source>
</evidence>
<dbReference type="InterPro" id="IPR052056">
    <property type="entry name" value="Mono-ARTD/PARP"/>
</dbReference>
<name>A0A9D4K8T0_DREPO</name>
<evidence type="ECO:0000313" key="9">
    <source>
        <dbReference type="EMBL" id="KAH3835074.1"/>
    </source>
</evidence>
<evidence type="ECO:0000256" key="5">
    <source>
        <dbReference type="ARBA" id="ARBA00023242"/>
    </source>
</evidence>
<evidence type="ECO:0000259" key="8">
    <source>
        <dbReference type="PROSITE" id="PS51154"/>
    </source>
</evidence>
<comment type="caution">
    <text evidence="9">The sequence shown here is derived from an EMBL/GenBank/DDBJ whole genome shotgun (WGS) entry which is preliminary data.</text>
</comment>
<dbReference type="SUPFAM" id="SSF52949">
    <property type="entry name" value="Macro domain-like"/>
    <property type="match status" value="2"/>
</dbReference>
<evidence type="ECO:0000313" key="10">
    <source>
        <dbReference type="Proteomes" id="UP000828390"/>
    </source>
</evidence>
<evidence type="ECO:0000256" key="1">
    <source>
        <dbReference type="ARBA" id="ARBA00004123"/>
    </source>
</evidence>
<feature type="domain" description="PARP catalytic" evidence="7">
    <location>
        <begin position="450"/>
        <end position="708"/>
    </location>
</feature>
<dbReference type="GO" id="GO:0005634">
    <property type="term" value="C:nucleus"/>
    <property type="evidence" value="ECO:0007669"/>
    <property type="project" value="UniProtKB-SubCell"/>
</dbReference>
<accession>A0A9D4K8T0</accession>
<dbReference type="InterPro" id="IPR012317">
    <property type="entry name" value="Poly(ADP-ribose)pol_cat_dom"/>
</dbReference>
<dbReference type="PANTHER" id="PTHR14453:SF70">
    <property type="entry name" value="PROTEIN MONO-ADP-RIBOSYLTRANSFERASE PARP9"/>
    <property type="match status" value="1"/>
</dbReference>
<keyword evidence="5" id="KW-0539">Nucleus</keyword>
<dbReference type="Gene3D" id="3.90.228.10">
    <property type="match status" value="1"/>
</dbReference>
<dbReference type="PANTHER" id="PTHR14453">
    <property type="entry name" value="PARP/ZINC FINGER CCCH TYPE DOMAIN CONTAINING PROTEIN"/>
    <property type="match status" value="1"/>
</dbReference>
<dbReference type="EMBL" id="JAIWYP010000004">
    <property type="protein sequence ID" value="KAH3835074.1"/>
    <property type="molecule type" value="Genomic_DNA"/>
</dbReference>
<dbReference type="PROSITE" id="PS51154">
    <property type="entry name" value="MACRO"/>
    <property type="match status" value="2"/>
</dbReference>
<evidence type="ECO:0000256" key="2">
    <source>
        <dbReference type="ARBA" id="ARBA00022676"/>
    </source>
</evidence>
<dbReference type="SMART" id="SM00506">
    <property type="entry name" value="A1pp"/>
    <property type="match status" value="2"/>
</dbReference>
<dbReference type="SUPFAM" id="SSF56399">
    <property type="entry name" value="ADP-ribosylation"/>
    <property type="match status" value="1"/>
</dbReference>
<dbReference type="AlphaFoldDB" id="A0A9D4K8T0"/>
<evidence type="ECO:0000256" key="6">
    <source>
        <dbReference type="RuleBase" id="RU362114"/>
    </source>
</evidence>
<dbReference type="Pfam" id="PF01661">
    <property type="entry name" value="Macro"/>
    <property type="match status" value="2"/>
</dbReference>
<evidence type="ECO:0000259" key="7">
    <source>
        <dbReference type="PROSITE" id="PS51059"/>
    </source>
</evidence>
<dbReference type="GO" id="GO:0010629">
    <property type="term" value="P:negative regulation of gene expression"/>
    <property type="evidence" value="ECO:0007669"/>
    <property type="project" value="TreeGrafter"/>
</dbReference>
<dbReference type="GO" id="GO:0005737">
    <property type="term" value="C:cytoplasm"/>
    <property type="evidence" value="ECO:0007669"/>
    <property type="project" value="TreeGrafter"/>
</dbReference>
<keyword evidence="2 6" id="KW-0328">Glycosyltransferase</keyword>
<reference evidence="9" key="2">
    <citation type="submission" date="2020-11" db="EMBL/GenBank/DDBJ databases">
        <authorList>
            <person name="McCartney M.A."/>
            <person name="Auch B."/>
            <person name="Kono T."/>
            <person name="Mallez S."/>
            <person name="Becker A."/>
            <person name="Gohl D.M."/>
            <person name="Silverstein K.A.T."/>
            <person name="Koren S."/>
            <person name="Bechman K.B."/>
            <person name="Herman A."/>
            <person name="Abrahante J.E."/>
            <person name="Garbe J."/>
        </authorList>
    </citation>
    <scope>NUCLEOTIDE SEQUENCE</scope>
    <source>
        <strain evidence="9">Duluth1</strain>
        <tissue evidence="9">Whole animal</tissue>
    </source>
</reference>
<dbReference type="EC" id="2.4.2.-" evidence="6"/>
<keyword evidence="3 6" id="KW-0808">Transferase</keyword>
<dbReference type="InterPro" id="IPR002589">
    <property type="entry name" value="Macro_dom"/>
</dbReference>
<evidence type="ECO:0000256" key="4">
    <source>
        <dbReference type="ARBA" id="ARBA00023027"/>
    </source>
</evidence>
<dbReference type="Gene3D" id="3.40.220.10">
    <property type="entry name" value="Leucine Aminopeptidase, subunit E, domain 1"/>
    <property type="match status" value="2"/>
</dbReference>
<dbReference type="InterPro" id="IPR043472">
    <property type="entry name" value="Macro_dom-like"/>
</dbReference>
<keyword evidence="4 6" id="KW-0520">NAD</keyword>
<feature type="domain" description="Macro" evidence="8">
    <location>
        <begin position="213"/>
        <end position="399"/>
    </location>
</feature>